<keyword evidence="2" id="KW-1185">Reference proteome</keyword>
<dbReference type="EMBL" id="QURR01000008">
    <property type="protein sequence ID" value="RGE45527.1"/>
    <property type="molecule type" value="Genomic_DNA"/>
</dbReference>
<evidence type="ECO:0000313" key="2">
    <source>
        <dbReference type="Proteomes" id="UP000261948"/>
    </source>
</evidence>
<organism evidence="1 2">
    <name type="scientific">Comamonas testosteroni</name>
    <name type="common">Pseudomonas testosteroni</name>
    <dbReference type="NCBI Taxonomy" id="285"/>
    <lineage>
        <taxon>Bacteria</taxon>
        <taxon>Pseudomonadati</taxon>
        <taxon>Pseudomonadota</taxon>
        <taxon>Betaproteobacteria</taxon>
        <taxon>Burkholderiales</taxon>
        <taxon>Comamonadaceae</taxon>
        <taxon>Comamonas</taxon>
    </lineage>
</organism>
<dbReference type="Proteomes" id="UP000261948">
    <property type="component" value="Unassembled WGS sequence"/>
</dbReference>
<proteinExistence type="predicted"/>
<comment type="caution">
    <text evidence="1">The sequence shown here is derived from an EMBL/GenBank/DDBJ whole genome shotgun (WGS) entry which is preliminary data.</text>
</comment>
<dbReference type="Pfam" id="PF20039">
    <property type="entry name" value="DUF6441"/>
    <property type="match status" value="1"/>
</dbReference>
<accession>A0A373FNN1</accession>
<evidence type="ECO:0000313" key="1">
    <source>
        <dbReference type="EMBL" id="RGE45527.1"/>
    </source>
</evidence>
<dbReference type="InterPro" id="IPR045622">
    <property type="entry name" value="DUF6441"/>
</dbReference>
<reference evidence="1 2" key="1">
    <citation type="submission" date="2018-08" db="EMBL/GenBank/DDBJ databases">
        <title>Comamonas testosteroni strain SWCO2.</title>
        <authorList>
            <person name="Jiang N."/>
            <person name="Zhang X.Z."/>
        </authorList>
    </citation>
    <scope>NUCLEOTIDE SEQUENCE [LARGE SCALE GENOMIC DNA]</scope>
    <source>
        <strain evidence="1 2">SWCO2</strain>
    </source>
</reference>
<sequence length="221" mass="24622">MRISVRIDSKAAQAQLRRWGGDFREKVQKAVAHGIASEAAELKQDVRSHVAGQMAVVKKSFVKGFTAKVLDKDKNRLPALYVGSRIPWSGIHKRGGVIGGRMLIPLHGRVGRKRFKAQIADLMRGGNAYFIKNAKGNIVLMAENIKEHDRPLSGFKRRYRNSLRAEGLSGKSLRLKRGADVPIAVLVPRVQLKKRLNVEGIVAGRIPRLSARIEKQLRLVD</sequence>
<name>A0A373FNN1_COMTE</name>
<protein>
    <submittedName>
        <fullName evidence="1">Uncharacterized protein</fullName>
    </submittedName>
</protein>
<dbReference type="OrthoDB" id="6057361at2"/>
<gene>
    <name evidence="1" type="ORF">DZC30_07985</name>
</gene>
<dbReference type="AlphaFoldDB" id="A0A373FNN1"/>